<sequence>MKLTSILLVSAMLVMALTVAATPTPKDEDSKSDEADKSSDIAKSENMESGENDSDLEDKKAPAKDIATPEQIKAWKSSSKDNTVKGDGKQFCDISNGDRSQCHTGYKCKSYALSKHPTFSGLFGDKSISQDNFKNYVSEDNLGTCVGKLDLNKD</sequence>
<keyword evidence="2" id="KW-0732">Signal</keyword>
<proteinExistence type="predicted"/>
<accession>A0A4P9XYX3</accession>
<evidence type="ECO:0000313" key="3">
    <source>
        <dbReference type="EMBL" id="RKP11645.1"/>
    </source>
</evidence>
<feature type="compositionally biased region" description="Basic and acidic residues" evidence="1">
    <location>
        <begin position="78"/>
        <end position="90"/>
    </location>
</feature>
<evidence type="ECO:0000313" key="4">
    <source>
        <dbReference type="Proteomes" id="UP000267251"/>
    </source>
</evidence>
<dbReference type="Proteomes" id="UP000267251">
    <property type="component" value="Unassembled WGS sequence"/>
</dbReference>
<organism evidence="3 4">
    <name type="scientific">Piptocephalis cylindrospora</name>
    <dbReference type="NCBI Taxonomy" id="1907219"/>
    <lineage>
        <taxon>Eukaryota</taxon>
        <taxon>Fungi</taxon>
        <taxon>Fungi incertae sedis</taxon>
        <taxon>Zoopagomycota</taxon>
        <taxon>Zoopagomycotina</taxon>
        <taxon>Zoopagomycetes</taxon>
        <taxon>Zoopagales</taxon>
        <taxon>Piptocephalidaceae</taxon>
        <taxon>Piptocephalis</taxon>
    </lineage>
</organism>
<evidence type="ECO:0000256" key="2">
    <source>
        <dbReference type="SAM" id="SignalP"/>
    </source>
</evidence>
<dbReference type="EMBL" id="KZ988748">
    <property type="protein sequence ID" value="RKP11645.1"/>
    <property type="molecule type" value="Genomic_DNA"/>
</dbReference>
<feature type="chain" id="PRO_5020930112" description="Secreted protein" evidence="2">
    <location>
        <begin position="22"/>
        <end position="154"/>
    </location>
</feature>
<gene>
    <name evidence="3" type="ORF">BJ684DRAFT_21780</name>
</gene>
<name>A0A4P9XYX3_9FUNG</name>
<evidence type="ECO:0000256" key="1">
    <source>
        <dbReference type="SAM" id="MobiDB-lite"/>
    </source>
</evidence>
<dbReference type="AlphaFoldDB" id="A0A4P9XYX3"/>
<feature type="region of interest" description="Disordered" evidence="1">
    <location>
        <begin position="21"/>
        <end position="90"/>
    </location>
</feature>
<feature type="compositionally biased region" description="Basic and acidic residues" evidence="1">
    <location>
        <begin position="25"/>
        <end position="46"/>
    </location>
</feature>
<feature type="signal peptide" evidence="2">
    <location>
        <begin position="1"/>
        <end position="21"/>
    </location>
</feature>
<protein>
    <recommendedName>
        <fullName evidence="5">Secreted protein</fullName>
    </recommendedName>
</protein>
<keyword evidence="4" id="KW-1185">Reference proteome</keyword>
<reference evidence="4" key="1">
    <citation type="journal article" date="2018" name="Nat. Microbiol.">
        <title>Leveraging single-cell genomics to expand the fungal tree of life.</title>
        <authorList>
            <person name="Ahrendt S.R."/>
            <person name="Quandt C.A."/>
            <person name="Ciobanu D."/>
            <person name="Clum A."/>
            <person name="Salamov A."/>
            <person name="Andreopoulos B."/>
            <person name="Cheng J.F."/>
            <person name="Woyke T."/>
            <person name="Pelin A."/>
            <person name="Henrissat B."/>
            <person name="Reynolds N.K."/>
            <person name="Benny G.L."/>
            <person name="Smith M.E."/>
            <person name="James T.Y."/>
            <person name="Grigoriev I.V."/>
        </authorList>
    </citation>
    <scope>NUCLEOTIDE SEQUENCE [LARGE SCALE GENOMIC DNA]</scope>
</reference>
<evidence type="ECO:0008006" key="5">
    <source>
        <dbReference type="Google" id="ProtNLM"/>
    </source>
</evidence>